<accession>A0A1Y2BC59</accession>
<evidence type="ECO:0000313" key="3">
    <source>
        <dbReference type="Proteomes" id="UP000193986"/>
    </source>
</evidence>
<protein>
    <submittedName>
        <fullName evidence="2">Uncharacterized protein</fullName>
    </submittedName>
</protein>
<dbReference type="AlphaFoldDB" id="A0A1Y2BC59"/>
<dbReference type="InParanoid" id="A0A1Y2BC59"/>
<feature type="region of interest" description="Disordered" evidence="1">
    <location>
        <begin position="504"/>
        <end position="628"/>
    </location>
</feature>
<sequence>MSDLIDYCDRTNWRNEKGGKANFNVVMNSALYTSMDKDRARNALKTWDDQLANRSDLQKELNDWSSVMCDSGDALSNQASPAIEQNAMCTPELVNNFLKNCAMFLLDASTNDRDKGWLETIAGEVSTAFSELQLPIKPWTQHLSEAATERVKSATEKSSEHPTEGGSSAPGRQRENNRKKKDKLKRKKEKEKLERQKMAAMIPSETDPERTKGSQSASVRGESTLEGLPMSAGTPINLGNELSEDPSSDHHLLQTRPKTVQSESVASALDQTLQEDSAPRSSEQSGGALEEEKLSIGTDNIPTSAGEDTSIASRIETTKGESFGDQPGETFGVLTLKRDPNNPGTELTSPLTLEQPSASVTTGSYHEATIASEASWRLSLPSDVRFLATYNEHQKYLSEKRDEGTNPDPKAYWNIHDSYFPPVKDHISPRVKSDPWENNGTTQYTHIPEDWEGPPNSEKTGPFTCFRPNFFPYPEKQYVGNVPPEEFESQLNERREMERREFLLRDKGEQRSSWQPQDSLESGDGLSHNDQFSTIGSTGQIIGEVREVAGGTSTGDEPIPDTASSDFKSSSGTKRTSRRDVTAGASTSRDEQSTPEKQSKDARRRADQAAKREKKRTEKAERKSQRRG</sequence>
<feature type="compositionally biased region" description="Basic and acidic residues" evidence="1">
    <location>
        <begin position="147"/>
        <end position="163"/>
    </location>
</feature>
<feature type="compositionally biased region" description="Polar residues" evidence="1">
    <location>
        <begin position="297"/>
        <end position="312"/>
    </location>
</feature>
<evidence type="ECO:0000313" key="2">
    <source>
        <dbReference type="EMBL" id="ORY32120.1"/>
    </source>
</evidence>
<feature type="region of interest" description="Disordered" evidence="1">
    <location>
        <begin position="144"/>
        <end position="350"/>
    </location>
</feature>
<evidence type="ECO:0000256" key="1">
    <source>
        <dbReference type="SAM" id="MobiDB-lite"/>
    </source>
</evidence>
<proteinExistence type="predicted"/>
<feature type="compositionally biased region" description="Polar residues" evidence="1">
    <location>
        <begin position="528"/>
        <end position="540"/>
    </location>
</feature>
<gene>
    <name evidence="2" type="ORF">BCR39DRAFT_524211</name>
</gene>
<dbReference type="Proteomes" id="UP000193986">
    <property type="component" value="Unassembled WGS sequence"/>
</dbReference>
<feature type="compositionally biased region" description="Basic and acidic residues" evidence="1">
    <location>
        <begin position="588"/>
        <end position="628"/>
    </location>
</feature>
<feature type="compositionally biased region" description="Polar residues" evidence="1">
    <location>
        <begin position="511"/>
        <end position="520"/>
    </location>
</feature>
<feature type="compositionally biased region" description="Polar residues" evidence="1">
    <location>
        <begin position="256"/>
        <end position="285"/>
    </location>
</feature>
<feature type="compositionally biased region" description="Basic residues" evidence="1">
    <location>
        <begin position="177"/>
        <end position="189"/>
    </location>
</feature>
<keyword evidence="3" id="KW-1185">Reference proteome</keyword>
<dbReference type="EMBL" id="MCFC01000011">
    <property type="protein sequence ID" value="ORY32120.1"/>
    <property type="molecule type" value="Genomic_DNA"/>
</dbReference>
<name>A0A1Y2BC59_9TREE</name>
<organism evidence="2 3">
    <name type="scientific">Naematelia encephala</name>
    <dbReference type="NCBI Taxonomy" id="71784"/>
    <lineage>
        <taxon>Eukaryota</taxon>
        <taxon>Fungi</taxon>
        <taxon>Dikarya</taxon>
        <taxon>Basidiomycota</taxon>
        <taxon>Agaricomycotina</taxon>
        <taxon>Tremellomycetes</taxon>
        <taxon>Tremellales</taxon>
        <taxon>Naemateliaceae</taxon>
        <taxon>Naematelia</taxon>
    </lineage>
</organism>
<reference evidence="2 3" key="1">
    <citation type="submission" date="2016-07" db="EMBL/GenBank/DDBJ databases">
        <title>Pervasive Adenine N6-methylation of Active Genes in Fungi.</title>
        <authorList>
            <consortium name="DOE Joint Genome Institute"/>
            <person name="Mondo S.J."/>
            <person name="Dannebaum R.O."/>
            <person name="Kuo R.C."/>
            <person name="Labutti K."/>
            <person name="Haridas S."/>
            <person name="Kuo A."/>
            <person name="Salamov A."/>
            <person name="Ahrendt S.R."/>
            <person name="Lipzen A."/>
            <person name="Sullivan W."/>
            <person name="Andreopoulos W.B."/>
            <person name="Clum A."/>
            <person name="Lindquist E."/>
            <person name="Daum C."/>
            <person name="Ramamoorthy G.K."/>
            <person name="Gryganskyi A."/>
            <person name="Culley D."/>
            <person name="Magnuson J.K."/>
            <person name="James T.Y."/>
            <person name="O'Malley M.A."/>
            <person name="Stajich J.E."/>
            <person name="Spatafora J.W."/>
            <person name="Visel A."/>
            <person name="Grigoriev I.V."/>
        </authorList>
    </citation>
    <scope>NUCLEOTIDE SEQUENCE [LARGE SCALE GENOMIC DNA]</scope>
    <source>
        <strain evidence="2 3">68-887.2</strain>
    </source>
</reference>
<comment type="caution">
    <text evidence="2">The sequence shown here is derived from an EMBL/GenBank/DDBJ whole genome shotgun (WGS) entry which is preliminary data.</text>
</comment>